<dbReference type="GO" id="GO:0006398">
    <property type="term" value="P:mRNA 3'-end processing by stem-loop binding and cleavage"/>
    <property type="evidence" value="ECO:0007669"/>
    <property type="project" value="TreeGrafter"/>
</dbReference>
<dbReference type="OrthoDB" id="265795at2759"/>
<evidence type="ECO:0000256" key="1">
    <source>
        <dbReference type="ARBA" id="ARBA00006151"/>
    </source>
</evidence>
<dbReference type="FunFam" id="1.10.8.1120:FF:000001">
    <property type="entry name" value="Histone RNA hairpin-binding protein-like"/>
    <property type="match status" value="1"/>
</dbReference>
<feature type="region of interest" description="Disordered" evidence="3">
    <location>
        <begin position="153"/>
        <end position="215"/>
    </location>
</feature>
<dbReference type="InterPro" id="IPR026502">
    <property type="entry name" value="SLBP1/SLBP2"/>
</dbReference>
<evidence type="ECO:0000256" key="2">
    <source>
        <dbReference type="ARBA" id="ARBA00022884"/>
    </source>
</evidence>
<protein>
    <recommendedName>
        <fullName evidence="4">Histone RNA hairpin-binding protein RNA-binding domain-containing protein</fullName>
    </recommendedName>
</protein>
<dbReference type="InterPro" id="IPR038294">
    <property type="entry name" value="SLBP_RNA_bind_sf"/>
</dbReference>
<name>W4H6U3_APHAT</name>
<reference evidence="5" key="1">
    <citation type="submission" date="2013-12" db="EMBL/GenBank/DDBJ databases">
        <title>The Genome Sequence of Aphanomyces astaci APO3.</title>
        <authorList>
            <consortium name="The Broad Institute Genomics Platform"/>
            <person name="Russ C."/>
            <person name="Tyler B."/>
            <person name="van West P."/>
            <person name="Dieguez-Uribeondo J."/>
            <person name="Young S.K."/>
            <person name="Zeng Q."/>
            <person name="Gargeya S."/>
            <person name="Fitzgerald M."/>
            <person name="Abouelleil A."/>
            <person name="Alvarado L."/>
            <person name="Chapman S.B."/>
            <person name="Gainer-Dewar J."/>
            <person name="Goldberg J."/>
            <person name="Griggs A."/>
            <person name="Gujja S."/>
            <person name="Hansen M."/>
            <person name="Howarth C."/>
            <person name="Imamovic A."/>
            <person name="Ireland A."/>
            <person name="Larimer J."/>
            <person name="McCowan C."/>
            <person name="Murphy C."/>
            <person name="Pearson M."/>
            <person name="Poon T.W."/>
            <person name="Priest M."/>
            <person name="Roberts A."/>
            <person name="Saif S."/>
            <person name="Shea T."/>
            <person name="Sykes S."/>
            <person name="Wortman J."/>
            <person name="Nusbaum C."/>
            <person name="Birren B."/>
        </authorList>
    </citation>
    <scope>NUCLEOTIDE SEQUENCE [LARGE SCALE GENOMIC DNA]</scope>
    <source>
        <strain evidence="5">APO3</strain>
    </source>
</reference>
<dbReference type="GO" id="GO:0071207">
    <property type="term" value="F:histone pre-mRNA stem-loop binding"/>
    <property type="evidence" value="ECO:0007669"/>
    <property type="project" value="TreeGrafter"/>
</dbReference>
<dbReference type="RefSeq" id="XP_009822159.1">
    <property type="nucleotide sequence ID" value="XM_009823857.1"/>
</dbReference>
<dbReference type="InterPro" id="IPR029344">
    <property type="entry name" value="SLBP_RNA_bind"/>
</dbReference>
<dbReference type="PANTHER" id="PTHR17408:SF0">
    <property type="entry name" value="HISTONE RNA HAIRPIN-BINDING PROTEIN"/>
    <property type="match status" value="1"/>
</dbReference>
<feature type="compositionally biased region" description="Basic and acidic residues" evidence="3">
    <location>
        <begin position="198"/>
        <end position="207"/>
    </location>
</feature>
<dbReference type="Gene3D" id="1.10.8.1120">
    <property type="entry name" value="Histone RNA hairpin-binding protein RNA-binding domain"/>
    <property type="match status" value="1"/>
</dbReference>
<dbReference type="GO" id="GO:0071204">
    <property type="term" value="C:histone pre-mRNA 3'end processing complex"/>
    <property type="evidence" value="ECO:0007669"/>
    <property type="project" value="TreeGrafter"/>
</dbReference>
<evidence type="ECO:0000313" key="5">
    <source>
        <dbReference type="EMBL" id="ETV87296.1"/>
    </source>
</evidence>
<feature type="region of interest" description="Disordered" evidence="3">
    <location>
        <begin position="1"/>
        <end position="81"/>
    </location>
</feature>
<dbReference type="AlphaFoldDB" id="W4H6U3"/>
<comment type="similarity">
    <text evidence="1">Belongs to the SLBP family.</text>
</comment>
<dbReference type="PANTHER" id="PTHR17408">
    <property type="entry name" value="HISTONE RNA HAIRPIN-BINDING PROTEIN"/>
    <property type="match status" value="1"/>
</dbReference>
<organism evidence="5">
    <name type="scientific">Aphanomyces astaci</name>
    <name type="common">Crayfish plague agent</name>
    <dbReference type="NCBI Taxonomy" id="112090"/>
    <lineage>
        <taxon>Eukaryota</taxon>
        <taxon>Sar</taxon>
        <taxon>Stramenopiles</taxon>
        <taxon>Oomycota</taxon>
        <taxon>Saprolegniomycetes</taxon>
        <taxon>Saprolegniales</taxon>
        <taxon>Verrucalvaceae</taxon>
        <taxon>Aphanomyces</taxon>
    </lineage>
</organism>
<gene>
    <name evidence="5" type="ORF">H257_00923</name>
</gene>
<sequence length="215" mass="23953">MKRSASGDDNATTLGHDRGQGRVNNDQTKRRRYSNSTPEKQQRDGTDHGSLPPATAEVAGSQSQMMQKETDQRKLAQRQKQIDFGKNTIGYDRYLQAVPKGRRQFGKHPSTPDKYAVASKRAWDGRIQVWRRHLHIYDPESTTQATALPLKASVPSLSTPMSTPTRSLSDQAPLQPSEVGPGPPRVSQTSLFDDFDDENKVDKAVGDHDDEDDLL</sequence>
<dbReference type="VEuPathDB" id="FungiDB:H257_00923"/>
<keyword evidence="2" id="KW-0694">RNA-binding</keyword>
<accession>W4H6U3</accession>
<feature type="compositionally biased region" description="Polar residues" evidence="3">
    <location>
        <begin position="155"/>
        <end position="174"/>
    </location>
</feature>
<dbReference type="GO" id="GO:0003729">
    <property type="term" value="F:mRNA binding"/>
    <property type="evidence" value="ECO:0007669"/>
    <property type="project" value="InterPro"/>
</dbReference>
<proteinExistence type="inferred from homology"/>
<evidence type="ECO:0000256" key="3">
    <source>
        <dbReference type="SAM" id="MobiDB-lite"/>
    </source>
</evidence>
<dbReference type="EMBL" id="KI913115">
    <property type="protein sequence ID" value="ETV87296.1"/>
    <property type="molecule type" value="Genomic_DNA"/>
</dbReference>
<dbReference type="GO" id="GO:0005737">
    <property type="term" value="C:cytoplasm"/>
    <property type="evidence" value="ECO:0007669"/>
    <property type="project" value="TreeGrafter"/>
</dbReference>
<evidence type="ECO:0000259" key="4">
    <source>
        <dbReference type="Pfam" id="PF15247"/>
    </source>
</evidence>
<dbReference type="GeneID" id="20802919"/>
<dbReference type="Pfam" id="PF15247">
    <property type="entry name" value="SLBP_RNA_bind"/>
    <property type="match status" value="1"/>
</dbReference>
<dbReference type="STRING" id="112090.W4H6U3"/>
<feature type="domain" description="Histone RNA hairpin-binding protein RNA-binding" evidence="4">
    <location>
        <begin position="70"/>
        <end position="139"/>
    </location>
</feature>
<dbReference type="GO" id="GO:0051028">
    <property type="term" value="P:mRNA transport"/>
    <property type="evidence" value="ECO:0007669"/>
    <property type="project" value="TreeGrafter"/>
</dbReference>